<proteinExistence type="predicted"/>
<evidence type="ECO:0000256" key="1">
    <source>
        <dbReference type="SAM" id="MobiDB-lite"/>
    </source>
</evidence>
<keyword evidence="3" id="KW-1185">Reference proteome</keyword>
<dbReference type="Proteomes" id="UP001604336">
    <property type="component" value="Unassembled WGS sequence"/>
</dbReference>
<gene>
    <name evidence="2" type="ORF">Adt_03007</name>
</gene>
<feature type="region of interest" description="Disordered" evidence="1">
    <location>
        <begin position="1"/>
        <end position="34"/>
    </location>
</feature>
<sequence length="150" mass="16803">MPQRNTAKEPVNQQSVHSVIEQFEGQQDTPEMERPSASCYESMTELNPRTMRALLSKVTQDVVDKSQAMPYTHQPIGVPYDSNAIFRNQVIQIMQDQVAVGMRPIMRPTYRKPLRRFRGVKTGGPVKPASAHPSRPGTAGRPVPFMDRGG</sequence>
<name>A0ABD1VXB5_9LAMI</name>
<dbReference type="AlphaFoldDB" id="A0ABD1VXB5"/>
<accession>A0ABD1VXB5</accession>
<dbReference type="EMBL" id="JBFOLK010000001">
    <property type="protein sequence ID" value="KAL2542029.1"/>
    <property type="molecule type" value="Genomic_DNA"/>
</dbReference>
<evidence type="ECO:0000313" key="2">
    <source>
        <dbReference type="EMBL" id="KAL2542029.1"/>
    </source>
</evidence>
<protein>
    <submittedName>
        <fullName evidence="2">Uncharacterized protein</fullName>
    </submittedName>
</protein>
<organism evidence="2 3">
    <name type="scientific">Abeliophyllum distichum</name>
    <dbReference type="NCBI Taxonomy" id="126358"/>
    <lineage>
        <taxon>Eukaryota</taxon>
        <taxon>Viridiplantae</taxon>
        <taxon>Streptophyta</taxon>
        <taxon>Embryophyta</taxon>
        <taxon>Tracheophyta</taxon>
        <taxon>Spermatophyta</taxon>
        <taxon>Magnoliopsida</taxon>
        <taxon>eudicotyledons</taxon>
        <taxon>Gunneridae</taxon>
        <taxon>Pentapetalae</taxon>
        <taxon>asterids</taxon>
        <taxon>lamiids</taxon>
        <taxon>Lamiales</taxon>
        <taxon>Oleaceae</taxon>
        <taxon>Forsythieae</taxon>
        <taxon>Abeliophyllum</taxon>
    </lineage>
</organism>
<comment type="caution">
    <text evidence="2">The sequence shown here is derived from an EMBL/GenBank/DDBJ whole genome shotgun (WGS) entry which is preliminary data.</text>
</comment>
<evidence type="ECO:0000313" key="3">
    <source>
        <dbReference type="Proteomes" id="UP001604336"/>
    </source>
</evidence>
<feature type="region of interest" description="Disordered" evidence="1">
    <location>
        <begin position="118"/>
        <end position="150"/>
    </location>
</feature>
<reference evidence="3" key="1">
    <citation type="submission" date="2024-07" db="EMBL/GenBank/DDBJ databases">
        <title>Two chromosome-level genome assemblies of Korean endemic species Abeliophyllum distichum and Forsythia ovata (Oleaceae).</title>
        <authorList>
            <person name="Jang H."/>
        </authorList>
    </citation>
    <scope>NUCLEOTIDE SEQUENCE [LARGE SCALE GENOMIC DNA]</scope>
</reference>